<feature type="domain" description="PAC" evidence="18">
    <location>
        <begin position="97"/>
        <end position="149"/>
    </location>
</feature>
<comment type="catalytic activity">
    <reaction evidence="1">
        <text>ATP + protein L-histidine = ADP + protein N-phospho-L-histidine.</text>
        <dbReference type="EC" id="2.7.13.3"/>
    </reaction>
</comment>
<dbReference type="Gene3D" id="3.30.450.20">
    <property type="entry name" value="PAS domain"/>
    <property type="match status" value="5"/>
</dbReference>
<dbReference type="EMBL" id="BSEC01000001">
    <property type="protein sequence ID" value="GLI95058.1"/>
    <property type="molecule type" value="Genomic_DNA"/>
</dbReference>
<evidence type="ECO:0000313" key="20">
    <source>
        <dbReference type="Proteomes" id="UP001144323"/>
    </source>
</evidence>
<dbReference type="SUPFAM" id="SSF47384">
    <property type="entry name" value="Homodimeric domain of signal transducing histidine kinase"/>
    <property type="match status" value="1"/>
</dbReference>
<keyword evidence="6" id="KW-0812">Transmembrane</keyword>
<name>A0A9W6GY17_9HYPH</name>
<evidence type="ECO:0000256" key="13">
    <source>
        <dbReference type="PROSITE-ProRule" id="PRU00169"/>
    </source>
</evidence>
<dbReference type="SMART" id="SM00448">
    <property type="entry name" value="REC"/>
    <property type="match status" value="1"/>
</dbReference>
<dbReference type="Gene3D" id="1.10.287.130">
    <property type="match status" value="1"/>
</dbReference>
<dbReference type="InterPro" id="IPR001610">
    <property type="entry name" value="PAC"/>
</dbReference>
<dbReference type="Pfam" id="PF00989">
    <property type="entry name" value="PAS"/>
    <property type="match status" value="1"/>
</dbReference>
<dbReference type="PROSITE" id="PS50112">
    <property type="entry name" value="PAS"/>
    <property type="match status" value="3"/>
</dbReference>
<dbReference type="InterPro" id="IPR005467">
    <property type="entry name" value="His_kinase_dom"/>
</dbReference>
<evidence type="ECO:0000256" key="1">
    <source>
        <dbReference type="ARBA" id="ARBA00000085"/>
    </source>
</evidence>
<keyword evidence="12" id="KW-0472">Membrane</keyword>
<evidence type="ECO:0000256" key="2">
    <source>
        <dbReference type="ARBA" id="ARBA00004370"/>
    </source>
</evidence>
<dbReference type="PRINTS" id="PR00344">
    <property type="entry name" value="BCTRLSENSOR"/>
</dbReference>
<dbReference type="InterPro" id="IPR001789">
    <property type="entry name" value="Sig_transdc_resp-reg_receiver"/>
</dbReference>
<evidence type="ECO:0000256" key="8">
    <source>
        <dbReference type="ARBA" id="ARBA00022777"/>
    </source>
</evidence>
<feature type="domain" description="Response regulatory" evidence="16">
    <location>
        <begin position="940"/>
        <end position="1058"/>
    </location>
</feature>
<dbReference type="SUPFAM" id="SSF52172">
    <property type="entry name" value="CheY-like"/>
    <property type="match status" value="1"/>
</dbReference>
<proteinExistence type="predicted"/>
<keyword evidence="10" id="KW-1133">Transmembrane helix</keyword>
<evidence type="ECO:0000256" key="11">
    <source>
        <dbReference type="ARBA" id="ARBA00023012"/>
    </source>
</evidence>
<dbReference type="EC" id="2.7.13.3" evidence="3"/>
<dbReference type="InterPro" id="IPR013767">
    <property type="entry name" value="PAS_fold"/>
</dbReference>
<dbReference type="InterPro" id="IPR000014">
    <property type="entry name" value="PAS"/>
</dbReference>
<keyword evidence="20" id="KW-1185">Reference proteome</keyword>
<dbReference type="Pfam" id="PF00072">
    <property type="entry name" value="Response_reg"/>
    <property type="match status" value="1"/>
</dbReference>
<dbReference type="SUPFAM" id="SSF55874">
    <property type="entry name" value="ATPase domain of HSP90 chaperone/DNA topoisomerase II/histidine kinase"/>
    <property type="match status" value="1"/>
</dbReference>
<evidence type="ECO:0000259" key="15">
    <source>
        <dbReference type="PROSITE" id="PS50109"/>
    </source>
</evidence>
<protein>
    <recommendedName>
        <fullName evidence="3">histidine kinase</fullName>
        <ecNumber evidence="3">2.7.13.3</ecNumber>
    </recommendedName>
</protein>
<dbReference type="InterPro" id="IPR013655">
    <property type="entry name" value="PAS_fold_3"/>
</dbReference>
<feature type="domain" description="PAC" evidence="18">
    <location>
        <begin position="489"/>
        <end position="542"/>
    </location>
</feature>
<evidence type="ECO:0000256" key="9">
    <source>
        <dbReference type="ARBA" id="ARBA00022840"/>
    </source>
</evidence>
<organism evidence="19 20">
    <name type="scientific">Methylocystis echinoides</name>
    <dbReference type="NCBI Taxonomy" id="29468"/>
    <lineage>
        <taxon>Bacteria</taxon>
        <taxon>Pseudomonadati</taxon>
        <taxon>Pseudomonadota</taxon>
        <taxon>Alphaproteobacteria</taxon>
        <taxon>Hyphomicrobiales</taxon>
        <taxon>Methylocystaceae</taxon>
        <taxon>Methylocystis</taxon>
    </lineage>
</organism>
<feature type="domain" description="PAS" evidence="17">
    <location>
        <begin position="544"/>
        <end position="598"/>
    </location>
</feature>
<evidence type="ECO:0000259" key="18">
    <source>
        <dbReference type="PROSITE" id="PS50113"/>
    </source>
</evidence>
<dbReference type="PANTHER" id="PTHR43047:SF64">
    <property type="entry name" value="HISTIDINE KINASE CONTAINING CHEY-HOMOLOGOUS RECEIVER DOMAIN AND PAS DOMAIN-RELATED"/>
    <property type="match status" value="1"/>
</dbReference>
<dbReference type="SMART" id="SM00388">
    <property type="entry name" value="HisKA"/>
    <property type="match status" value="1"/>
</dbReference>
<dbReference type="SMART" id="SM00091">
    <property type="entry name" value="PAS"/>
    <property type="match status" value="5"/>
</dbReference>
<evidence type="ECO:0000256" key="7">
    <source>
        <dbReference type="ARBA" id="ARBA00022741"/>
    </source>
</evidence>
<comment type="subcellular location">
    <subcellularLocation>
        <location evidence="2">Membrane</location>
    </subcellularLocation>
</comment>
<dbReference type="Pfam" id="PF02518">
    <property type="entry name" value="HATPase_c"/>
    <property type="match status" value="1"/>
</dbReference>
<dbReference type="InterPro" id="IPR003594">
    <property type="entry name" value="HATPase_dom"/>
</dbReference>
<evidence type="ECO:0000256" key="12">
    <source>
        <dbReference type="ARBA" id="ARBA00023136"/>
    </source>
</evidence>
<dbReference type="GO" id="GO:0006355">
    <property type="term" value="P:regulation of DNA-templated transcription"/>
    <property type="evidence" value="ECO:0007669"/>
    <property type="project" value="InterPro"/>
</dbReference>
<dbReference type="SMART" id="SM00387">
    <property type="entry name" value="HATPase_c"/>
    <property type="match status" value="1"/>
</dbReference>
<reference evidence="19" key="1">
    <citation type="journal article" date="2023" name="Int. J. Syst. Evol. Microbiol.">
        <title>Methylocystis iwaonis sp. nov., a type II methane-oxidizing bacterium from surface soil of a rice paddy field in Japan, and emended description of the genus Methylocystis (ex Whittenbury et al. 1970) Bowman et al. 1993.</title>
        <authorList>
            <person name="Kaise H."/>
            <person name="Sawadogo J.B."/>
            <person name="Alam M.S."/>
            <person name="Ueno C."/>
            <person name="Dianou D."/>
            <person name="Shinjo R."/>
            <person name="Asakawa S."/>
        </authorList>
    </citation>
    <scope>NUCLEOTIDE SEQUENCE</scope>
    <source>
        <strain evidence="19">LMG27198</strain>
    </source>
</reference>
<dbReference type="Pfam" id="PF08447">
    <property type="entry name" value="PAS_3"/>
    <property type="match status" value="2"/>
</dbReference>
<dbReference type="FunFam" id="1.10.287.130:FF:000004">
    <property type="entry name" value="Ethylene receptor 1"/>
    <property type="match status" value="1"/>
</dbReference>
<evidence type="ECO:0000256" key="4">
    <source>
        <dbReference type="ARBA" id="ARBA00022553"/>
    </source>
</evidence>
<feature type="domain" description="PAS" evidence="17">
    <location>
        <begin position="415"/>
        <end position="486"/>
    </location>
</feature>
<dbReference type="InterPro" id="IPR013656">
    <property type="entry name" value="PAS_4"/>
</dbReference>
<dbReference type="CDD" id="cd16922">
    <property type="entry name" value="HATPase_EvgS-ArcB-TorS-like"/>
    <property type="match status" value="1"/>
</dbReference>
<dbReference type="InterPro" id="IPR000700">
    <property type="entry name" value="PAS-assoc_C"/>
</dbReference>
<dbReference type="Pfam" id="PF08448">
    <property type="entry name" value="PAS_4"/>
    <property type="match status" value="2"/>
</dbReference>
<dbReference type="InterPro" id="IPR036097">
    <property type="entry name" value="HisK_dim/P_sf"/>
</dbReference>
<evidence type="ECO:0000256" key="5">
    <source>
        <dbReference type="ARBA" id="ARBA00022679"/>
    </source>
</evidence>
<feature type="coiled-coil region" evidence="14">
    <location>
        <begin position="662"/>
        <end position="692"/>
    </location>
</feature>
<accession>A0A9W6GY17</accession>
<comment type="caution">
    <text evidence="19">The sequence shown here is derived from an EMBL/GenBank/DDBJ whole genome shotgun (WGS) entry which is preliminary data.</text>
</comment>
<dbReference type="InterPro" id="IPR004358">
    <property type="entry name" value="Sig_transdc_His_kin-like_C"/>
</dbReference>
<dbReference type="CDD" id="cd00082">
    <property type="entry name" value="HisKA"/>
    <property type="match status" value="1"/>
</dbReference>
<keyword evidence="8" id="KW-0418">Kinase</keyword>
<dbReference type="InterPro" id="IPR036890">
    <property type="entry name" value="HATPase_C_sf"/>
</dbReference>
<dbReference type="InterPro" id="IPR035965">
    <property type="entry name" value="PAS-like_dom_sf"/>
</dbReference>
<dbReference type="PROSITE" id="PS50109">
    <property type="entry name" value="HIS_KIN"/>
    <property type="match status" value="1"/>
</dbReference>
<evidence type="ECO:0000256" key="6">
    <source>
        <dbReference type="ARBA" id="ARBA00022692"/>
    </source>
</evidence>
<evidence type="ECO:0000259" key="17">
    <source>
        <dbReference type="PROSITE" id="PS50112"/>
    </source>
</evidence>
<dbReference type="CDD" id="cd17546">
    <property type="entry name" value="REC_hyHK_CKI1_RcsC-like"/>
    <property type="match status" value="1"/>
</dbReference>
<feature type="domain" description="PAS" evidence="17">
    <location>
        <begin position="150"/>
        <end position="223"/>
    </location>
</feature>
<evidence type="ECO:0000256" key="14">
    <source>
        <dbReference type="SAM" id="Coils"/>
    </source>
</evidence>
<keyword evidence="9" id="KW-0067">ATP-binding</keyword>
<sequence>MVGPDNLKARGAFTITLLIRGHLALSATDLRAFIEQSSLAMAMFDREMRYIAVSQRWLSERDLDISILGRSAYDVFPDAEEKFRSAHLRALAGETITPTEDHFETPRGKVHWVRSRIIPWRCADGEIGGVLVFAEDITAQRRAEELLRESEERYRYAVDAASDGIWDWNLKTDHVTYSPAYYRMLGYEASEWQAGCVTSWIDLLHPDDRERIVTLARELLVSPGSYQLEFRLRAKDGSYHWIVSRGKVVERDESGAPIRAVGTHTDVSDRKANEQALRLNAELLRQQNQQLDAIYQNAPIGLAFFDKQMRIRRINQRLAEIGGPPPEAYLGRTIGETVPTMAALIEEAGKAVLAKGTPIEGRELSGETPAQPGVTRYFVDNWYPIFGEGGEISGCGVVVDETTDRKRIERELRQTSERLTLAQSAAEIGIWDWDLGANQAYVNDEYYQILGLPRGTSISYGDFLERLHPEDRSEYETLVQEAFSGGRRIDAECRIIRKNDGAIRWLRSKGEILSDMEGRAVRAMGAVWDITPLKEGQTALLQRSEDRYQRIVETALEGVWMLDKESKTSFVNAKMAEMLGYTAEEMLGRAIYEFMTDEWKGIAQEKLSSRRAGVAETYDFKYQRKDGSHLWALLSARPIYENGDYVGALGMVVDITERKRLEDELRLNMSLLEEQARQAQAANEAKSEFLAKMSHEIRTPLNGVIGAAQLLEREKLSPDQRKLTRQIDDSGSTLMGIINDILDFSKIEAGQLVVEREPFALESALKNVKNLLGPSAQSKQLTFEIVCAPGTCSALLLGDVLRLEQVLINLVGNAIKFTEKGGVRVFIHPLAQTPSSVRLRFEVRDSGIGVGAGKLSALFDPFVQADASITRRFGGTGLGLSICKRLVELMGGVIGVESSEGAGSTFWFELPFDMAIPETPLRPPGSPPAPREERRLSGLHCLIVDDTRVNRMVIEQMLISEGARVTLTVDGQQAVQVLKAGPAEFHAVLMDVQMPVMDGLAATRAIRTELGLTDLPVIALTAGVLPEQRQRALDAGCDDFIAKPISLEELVEKLTAHVPRRGP</sequence>
<keyword evidence="4 13" id="KW-0597">Phosphoprotein</keyword>
<dbReference type="SUPFAM" id="SSF55785">
    <property type="entry name" value="PYP-like sensor domain (PAS domain)"/>
    <property type="match status" value="5"/>
</dbReference>
<keyword evidence="7" id="KW-0547">Nucleotide-binding</keyword>
<dbReference type="GO" id="GO:0000155">
    <property type="term" value="F:phosphorelay sensor kinase activity"/>
    <property type="evidence" value="ECO:0007669"/>
    <property type="project" value="InterPro"/>
</dbReference>
<dbReference type="Gene3D" id="3.30.565.10">
    <property type="entry name" value="Histidine kinase-like ATPase, C-terminal domain"/>
    <property type="match status" value="1"/>
</dbReference>
<feature type="domain" description="PAC" evidence="18">
    <location>
        <begin position="226"/>
        <end position="279"/>
    </location>
</feature>
<gene>
    <name evidence="19" type="ORF">LMG27198_40500</name>
</gene>
<dbReference type="Proteomes" id="UP001144323">
    <property type="component" value="Unassembled WGS sequence"/>
</dbReference>
<dbReference type="PROSITE" id="PS50110">
    <property type="entry name" value="RESPONSE_REGULATORY"/>
    <property type="match status" value="1"/>
</dbReference>
<dbReference type="InterPro" id="IPR011006">
    <property type="entry name" value="CheY-like_superfamily"/>
</dbReference>
<dbReference type="PANTHER" id="PTHR43047">
    <property type="entry name" value="TWO-COMPONENT HISTIDINE PROTEIN KINASE"/>
    <property type="match status" value="1"/>
</dbReference>
<dbReference type="Gene3D" id="3.40.50.2300">
    <property type="match status" value="1"/>
</dbReference>
<dbReference type="GO" id="GO:0005524">
    <property type="term" value="F:ATP binding"/>
    <property type="evidence" value="ECO:0007669"/>
    <property type="project" value="UniProtKB-KW"/>
</dbReference>
<dbReference type="NCBIfam" id="TIGR00229">
    <property type="entry name" value="sensory_box"/>
    <property type="match status" value="4"/>
</dbReference>
<dbReference type="GO" id="GO:0016020">
    <property type="term" value="C:membrane"/>
    <property type="evidence" value="ECO:0007669"/>
    <property type="project" value="UniProtKB-SubCell"/>
</dbReference>
<feature type="domain" description="PAC" evidence="18">
    <location>
        <begin position="616"/>
        <end position="667"/>
    </location>
</feature>
<dbReference type="PROSITE" id="PS50113">
    <property type="entry name" value="PAC"/>
    <property type="match status" value="4"/>
</dbReference>
<keyword evidence="11" id="KW-0902">Two-component regulatory system</keyword>
<dbReference type="Pfam" id="PF00512">
    <property type="entry name" value="HisKA"/>
    <property type="match status" value="1"/>
</dbReference>
<feature type="modified residue" description="4-aspartylphosphate" evidence="13">
    <location>
        <position position="991"/>
    </location>
</feature>
<dbReference type="InterPro" id="IPR003661">
    <property type="entry name" value="HisK_dim/P_dom"/>
</dbReference>
<evidence type="ECO:0000256" key="3">
    <source>
        <dbReference type="ARBA" id="ARBA00012438"/>
    </source>
</evidence>
<dbReference type="FunFam" id="3.30.565.10:FF:000010">
    <property type="entry name" value="Sensor histidine kinase RcsC"/>
    <property type="match status" value="1"/>
</dbReference>
<evidence type="ECO:0000313" key="19">
    <source>
        <dbReference type="EMBL" id="GLI95058.1"/>
    </source>
</evidence>
<feature type="domain" description="Histidine kinase" evidence="15">
    <location>
        <begin position="692"/>
        <end position="914"/>
    </location>
</feature>
<keyword evidence="5" id="KW-0808">Transferase</keyword>
<evidence type="ECO:0000259" key="16">
    <source>
        <dbReference type="PROSITE" id="PS50110"/>
    </source>
</evidence>
<dbReference type="SMART" id="SM00086">
    <property type="entry name" value="PAC"/>
    <property type="match status" value="4"/>
</dbReference>
<dbReference type="AlphaFoldDB" id="A0A9W6GY17"/>
<evidence type="ECO:0000256" key="10">
    <source>
        <dbReference type="ARBA" id="ARBA00022989"/>
    </source>
</evidence>
<dbReference type="CDD" id="cd00130">
    <property type="entry name" value="PAS"/>
    <property type="match status" value="4"/>
</dbReference>
<keyword evidence="14" id="KW-0175">Coiled coil</keyword>